<dbReference type="PANTHER" id="PTHR43738:SF1">
    <property type="entry name" value="HEMIN TRANSPORT SYSTEM PERMEASE PROTEIN HRTB-RELATED"/>
    <property type="match status" value="1"/>
</dbReference>
<protein>
    <submittedName>
        <fullName evidence="10">Putative ABC transport system permease protein</fullName>
    </submittedName>
</protein>
<dbReference type="InterPro" id="IPR025857">
    <property type="entry name" value="MacB_PCD"/>
</dbReference>
<dbReference type="InterPro" id="IPR051125">
    <property type="entry name" value="ABC-4/HrtB_transporter"/>
</dbReference>
<feature type="domain" description="MacB-like periplasmic core" evidence="9">
    <location>
        <begin position="64"/>
        <end position="229"/>
    </location>
</feature>
<dbReference type="GO" id="GO:0005886">
    <property type="term" value="C:plasma membrane"/>
    <property type="evidence" value="ECO:0007669"/>
    <property type="project" value="UniProtKB-SubCell"/>
</dbReference>
<evidence type="ECO:0000256" key="4">
    <source>
        <dbReference type="ARBA" id="ARBA00022692"/>
    </source>
</evidence>
<evidence type="ECO:0000256" key="5">
    <source>
        <dbReference type="ARBA" id="ARBA00022989"/>
    </source>
</evidence>
<evidence type="ECO:0000256" key="6">
    <source>
        <dbReference type="ARBA" id="ARBA00023136"/>
    </source>
</evidence>
<dbReference type="AlphaFoldDB" id="A0A1M5LEC2"/>
<evidence type="ECO:0000256" key="1">
    <source>
        <dbReference type="ARBA" id="ARBA00004651"/>
    </source>
</evidence>
<dbReference type="PANTHER" id="PTHR43738">
    <property type="entry name" value="ABC TRANSPORTER, MEMBRANE PROTEIN"/>
    <property type="match status" value="1"/>
</dbReference>
<proteinExistence type="predicted"/>
<feature type="transmembrane region" description="Helical" evidence="7">
    <location>
        <begin position="258"/>
        <end position="283"/>
    </location>
</feature>
<feature type="domain" description="ABC3 transporter permease C-terminal" evidence="8">
    <location>
        <begin position="262"/>
        <end position="375"/>
    </location>
</feature>
<keyword evidence="4 7" id="KW-0812">Transmembrane</keyword>
<dbReference type="Pfam" id="PF02687">
    <property type="entry name" value="FtsX"/>
    <property type="match status" value="1"/>
</dbReference>
<keyword evidence="11" id="KW-1185">Reference proteome</keyword>
<evidence type="ECO:0000313" key="11">
    <source>
        <dbReference type="Proteomes" id="UP000199758"/>
    </source>
</evidence>
<dbReference type="STRING" id="490188.SAMN04488068_0838"/>
<dbReference type="EMBL" id="FQWZ01000002">
    <property type="protein sequence ID" value="SHG63059.1"/>
    <property type="molecule type" value="Genomic_DNA"/>
</dbReference>
<keyword evidence="5 7" id="KW-1133">Transmembrane helix</keyword>
<evidence type="ECO:0000259" key="8">
    <source>
        <dbReference type="Pfam" id="PF02687"/>
    </source>
</evidence>
<feature type="transmembrane region" description="Helical" evidence="7">
    <location>
        <begin position="303"/>
        <end position="329"/>
    </location>
</feature>
<evidence type="ECO:0000259" key="9">
    <source>
        <dbReference type="Pfam" id="PF12704"/>
    </source>
</evidence>
<comment type="subcellular location">
    <subcellularLocation>
        <location evidence="1">Cell membrane</location>
        <topology evidence="1">Multi-pass membrane protein</topology>
    </subcellularLocation>
</comment>
<gene>
    <name evidence="10" type="ORF">SAMN04488068_0838</name>
</gene>
<accession>A0A1M5LEC2</accession>
<evidence type="ECO:0000256" key="2">
    <source>
        <dbReference type="ARBA" id="ARBA00022448"/>
    </source>
</evidence>
<dbReference type="OrthoDB" id="127862at2"/>
<evidence type="ECO:0000256" key="3">
    <source>
        <dbReference type="ARBA" id="ARBA00022475"/>
    </source>
</evidence>
<evidence type="ECO:0000256" key="7">
    <source>
        <dbReference type="SAM" id="Phobius"/>
    </source>
</evidence>
<dbReference type="Pfam" id="PF12704">
    <property type="entry name" value="MacB_PCD"/>
    <property type="match status" value="1"/>
</dbReference>
<feature type="transmembrane region" description="Helical" evidence="7">
    <location>
        <begin position="349"/>
        <end position="371"/>
    </location>
</feature>
<keyword evidence="2" id="KW-0813">Transport</keyword>
<evidence type="ECO:0000313" key="10">
    <source>
        <dbReference type="EMBL" id="SHG63059.1"/>
    </source>
</evidence>
<reference evidence="10 11" key="1">
    <citation type="submission" date="2016-11" db="EMBL/GenBank/DDBJ databases">
        <authorList>
            <person name="Jaros S."/>
            <person name="Januszkiewicz K."/>
            <person name="Wedrychowicz H."/>
        </authorList>
    </citation>
    <scope>NUCLEOTIDE SEQUENCE [LARGE SCALE GENOMIC DNA]</scope>
    <source>
        <strain evidence="10 11">CGMCC 1.7049</strain>
    </source>
</reference>
<dbReference type="InterPro" id="IPR003838">
    <property type="entry name" value="ABC3_permease_C"/>
</dbReference>
<dbReference type="RefSeq" id="WP_084083143.1">
    <property type="nucleotide sequence ID" value="NZ_FQWZ01000002.1"/>
</dbReference>
<keyword evidence="3" id="KW-1003">Cell membrane</keyword>
<sequence>MYLVALKMLFGDQSKYMMLVSGMAFATLLMAQQSALFCGLMSWTYSPLVNISASIWVADSKVEQVNENKPMRDTDADRIRSVDGVAWAAPLYQGIVVARDPTNSNFKFITLVGLDATTLAGAPGRIVQGTLDDLRRPGTAIIDEFAVERFSEGRDQPIGVGDLLEINDNQVEVVGICDVQRPFIGGPFVYTTYDRAVSTYAYKSRKMLTFVLAEPAAGLSPTDVARRIEAGTGLKAFTREEFRWSTIRWFFRNTGIPMVMGITVFIGLVVGMAISAQTFYSFVLENTRFLGALKAMGTPTPVLCKMLLFQSVAVGLIGYGIGIGITVAFGRMALSTRQIPYAMPWQVPAIVLGIVLLISSVAALGGILRIARLEPAIVFRA</sequence>
<name>A0A1M5LEC2_9GAMM</name>
<organism evidence="10 11">
    <name type="scientific">Hydrocarboniphaga daqingensis</name>
    <dbReference type="NCBI Taxonomy" id="490188"/>
    <lineage>
        <taxon>Bacteria</taxon>
        <taxon>Pseudomonadati</taxon>
        <taxon>Pseudomonadota</taxon>
        <taxon>Gammaproteobacteria</taxon>
        <taxon>Nevskiales</taxon>
        <taxon>Nevskiaceae</taxon>
        <taxon>Hydrocarboniphaga</taxon>
    </lineage>
</organism>
<dbReference type="Proteomes" id="UP000199758">
    <property type="component" value="Unassembled WGS sequence"/>
</dbReference>
<keyword evidence="6 7" id="KW-0472">Membrane</keyword>